<feature type="domain" description="Solute-binding protein family 5" evidence="6">
    <location>
        <begin position="76"/>
        <end position="455"/>
    </location>
</feature>
<keyword evidence="3" id="KW-0813">Transport</keyword>
<reference evidence="7 8" key="1">
    <citation type="submission" date="2023-08" db="EMBL/GenBank/DDBJ databases">
        <authorList>
            <person name="Park J.-S."/>
        </authorList>
    </citation>
    <scope>NUCLEOTIDE SEQUENCE [LARGE SCALE GENOMIC DNA]</scope>
    <source>
        <strain evidence="7 8">2205BS29-5</strain>
    </source>
</reference>
<evidence type="ECO:0000256" key="5">
    <source>
        <dbReference type="SAM" id="SignalP"/>
    </source>
</evidence>
<comment type="similarity">
    <text evidence="2">Belongs to the bacterial solute-binding protein 5 family.</text>
</comment>
<sequence length="533" mass="59524">MTKFFATTAIAVALALPAHAVQPAEGEVLAESQSYTYWLLDAIKTLDPARNTDVEGSDVLRQLFEGLMNEDATGAMVPGVAERFEESDDKLTYTFHLRDAKWSNGQPVTAGDFVHAWQRVVNPATASEYAWFMELMNIVNATQIVKGEKPPEELGVKALDDRTLQVTLTTPTPYFIKTLSHATTYPVPQSVIAEHGDDWTQPGKLVGNGAFVLAAHNLGVDITLEKNPEYWDAANVLMQRVQGVTVNDNNVALTRYQAGELDRVQIPAGQYPRLSQESPDQAVSIPYACSYAYVYNVSDKGPEALKDVRVREALSLALQRDIIVENVLQGGQRPATTWTHWAIEGFDQPQTELATMSQADKTARAQELLAEAGYGPDNPLALTLQYNTDDNHKKLAIAAQQFWKPLGVNLTLNNVEWKVHTDRMQNQDFEIARYAWCADYNEASTFLDWFRTDGYNSGKWSNAEFDRLMAEAKTADDTAPLYSRAEEILAEEVPAAFVYHYAKVDMINPKIRGLPTDNVLNTWYAKDLYRLAD</sequence>
<dbReference type="PANTHER" id="PTHR30290:SF10">
    <property type="entry name" value="PERIPLASMIC OLIGOPEPTIDE-BINDING PROTEIN-RELATED"/>
    <property type="match status" value="1"/>
</dbReference>
<dbReference type="RefSeq" id="WP_305964791.1">
    <property type="nucleotide sequence ID" value="NZ_JAVAMQ010000027.1"/>
</dbReference>
<organism evidence="7 8">
    <name type="scientific">Paracoccus spongiarum</name>
    <dbReference type="NCBI Taxonomy" id="3064387"/>
    <lineage>
        <taxon>Bacteria</taxon>
        <taxon>Pseudomonadati</taxon>
        <taxon>Pseudomonadota</taxon>
        <taxon>Alphaproteobacteria</taxon>
        <taxon>Rhodobacterales</taxon>
        <taxon>Paracoccaceae</taxon>
        <taxon>Paracoccus</taxon>
    </lineage>
</organism>
<dbReference type="InterPro" id="IPR030678">
    <property type="entry name" value="Peptide/Ni-bd"/>
</dbReference>
<protein>
    <submittedName>
        <fullName evidence="7">Peptide ABC transporter substrate-binding protein</fullName>
    </submittedName>
</protein>
<dbReference type="PIRSF" id="PIRSF002741">
    <property type="entry name" value="MppA"/>
    <property type="match status" value="1"/>
</dbReference>
<evidence type="ECO:0000256" key="3">
    <source>
        <dbReference type="ARBA" id="ARBA00022448"/>
    </source>
</evidence>
<evidence type="ECO:0000256" key="1">
    <source>
        <dbReference type="ARBA" id="ARBA00004418"/>
    </source>
</evidence>
<proteinExistence type="inferred from homology"/>
<name>A0ABT9JGP9_9RHOB</name>
<evidence type="ECO:0000256" key="4">
    <source>
        <dbReference type="ARBA" id="ARBA00022729"/>
    </source>
</evidence>
<dbReference type="EMBL" id="JAVAMQ010000027">
    <property type="protein sequence ID" value="MDP5308959.1"/>
    <property type="molecule type" value="Genomic_DNA"/>
</dbReference>
<evidence type="ECO:0000259" key="6">
    <source>
        <dbReference type="Pfam" id="PF00496"/>
    </source>
</evidence>
<dbReference type="InterPro" id="IPR039424">
    <property type="entry name" value="SBP_5"/>
</dbReference>
<comment type="caution">
    <text evidence="7">The sequence shown here is derived from an EMBL/GenBank/DDBJ whole genome shotgun (WGS) entry which is preliminary data.</text>
</comment>
<dbReference type="Proteomes" id="UP001224997">
    <property type="component" value="Unassembled WGS sequence"/>
</dbReference>
<evidence type="ECO:0000313" key="8">
    <source>
        <dbReference type="Proteomes" id="UP001224997"/>
    </source>
</evidence>
<gene>
    <name evidence="7" type="ORF">Q5Y72_17915</name>
</gene>
<dbReference type="SUPFAM" id="SSF53850">
    <property type="entry name" value="Periplasmic binding protein-like II"/>
    <property type="match status" value="1"/>
</dbReference>
<keyword evidence="4 5" id="KW-0732">Signal</keyword>
<dbReference type="Pfam" id="PF00496">
    <property type="entry name" value="SBP_bac_5"/>
    <property type="match status" value="1"/>
</dbReference>
<dbReference type="Gene3D" id="3.10.105.10">
    <property type="entry name" value="Dipeptide-binding Protein, Domain 3"/>
    <property type="match status" value="1"/>
</dbReference>
<accession>A0ABT9JGP9</accession>
<evidence type="ECO:0000256" key="2">
    <source>
        <dbReference type="ARBA" id="ARBA00005695"/>
    </source>
</evidence>
<dbReference type="PANTHER" id="PTHR30290">
    <property type="entry name" value="PERIPLASMIC BINDING COMPONENT OF ABC TRANSPORTER"/>
    <property type="match status" value="1"/>
</dbReference>
<evidence type="ECO:0000313" key="7">
    <source>
        <dbReference type="EMBL" id="MDP5308959.1"/>
    </source>
</evidence>
<keyword evidence="8" id="KW-1185">Reference proteome</keyword>
<feature type="chain" id="PRO_5046744999" evidence="5">
    <location>
        <begin position="21"/>
        <end position="533"/>
    </location>
</feature>
<feature type="signal peptide" evidence="5">
    <location>
        <begin position="1"/>
        <end position="20"/>
    </location>
</feature>
<dbReference type="Gene3D" id="3.40.190.10">
    <property type="entry name" value="Periplasmic binding protein-like II"/>
    <property type="match status" value="1"/>
</dbReference>
<dbReference type="InterPro" id="IPR000914">
    <property type="entry name" value="SBP_5_dom"/>
</dbReference>
<dbReference type="Gene3D" id="3.90.76.10">
    <property type="entry name" value="Dipeptide-binding Protein, Domain 1"/>
    <property type="match status" value="1"/>
</dbReference>
<dbReference type="CDD" id="cd08504">
    <property type="entry name" value="PBP2_OppA"/>
    <property type="match status" value="1"/>
</dbReference>
<comment type="subcellular location">
    <subcellularLocation>
        <location evidence="1">Periplasm</location>
    </subcellularLocation>
</comment>